<dbReference type="InterPro" id="IPR018244">
    <property type="entry name" value="Allrgn_V5/Tpx1_CS"/>
</dbReference>
<dbReference type="WBParaSite" id="MCU_004823-RA">
    <property type="protein sequence ID" value="MCU_004823-RA"/>
    <property type="gene ID" value="MCU_004823"/>
</dbReference>
<accession>A0A5K3F1L3</accession>
<dbReference type="PRINTS" id="PR00837">
    <property type="entry name" value="V5TPXLIKE"/>
</dbReference>
<protein>
    <submittedName>
        <fullName evidence="2">SCP domain-containing protein</fullName>
    </submittedName>
</protein>
<dbReference type="InterPro" id="IPR014044">
    <property type="entry name" value="CAP_dom"/>
</dbReference>
<dbReference type="Pfam" id="PF00188">
    <property type="entry name" value="CAP"/>
    <property type="match status" value="1"/>
</dbReference>
<dbReference type="AlphaFoldDB" id="A0A5K3F1L3"/>
<dbReference type="GO" id="GO:0005576">
    <property type="term" value="C:extracellular region"/>
    <property type="evidence" value="ECO:0007669"/>
    <property type="project" value="InterPro"/>
</dbReference>
<evidence type="ECO:0000259" key="1">
    <source>
        <dbReference type="SMART" id="SM00198"/>
    </source>
</evidence>
<dbReference type="PANTHER" id="PTHR10334">
    <property type="entry name" value="CYSTEINE-RICH SECRETORY PROTEIN-RELATED"/>
    <property type="match status" value="1"/>
</dbReference>
<dbReference type="PROSITE" id="PS01009">
    <property type="entry name" value="CRISP_1"/>
    <property type="match status" value="1"/>
</dbReference>
<reference evidence="2" key="1">
    <citation type="submission" date="2019-11" db="UniProtKB">
        <authorList>
            <consortium name="WormBaseParasite"/>
        </authorList>
    </citation>
    <scope>IDENTIFICATION</scope>
</reference>
<dbReference type="PROSITE" id="PS01010">
    <property type="entry name" value="CRISP_2"/>
    <property type="match status" value="1"/>
</dbReference>
<feature type="domain" description="SCP" evidence="1">
    <location>
        <begin position="39"/>
        <end position="184"/>
    </location>
</feature>
<evidence type="ECO:0000313" key="2">
    <source>
        <dbReference type="WBParaSite" id="MCU_004823-RA"/>
    </source>
</evidence>
<dbReference type="Gene3D" id="3.40.33.10">
    <property type="entry name" value="CAP"/>
    <property type="match status" value="1"/>
</dbReference>
<sequence length="247" mass="27584">MVVRVIVLFTNVTSSKGMKHIACLITLMSYVMAKDQLQLERDGILNFHVRTRATVQPTASNMMLMTYSKKMEDLARRWVERCEFKHPNPATDPQYKGIGQNLALTGGYTPNLTQMAQGWYDEIKNYDYEKNSCNGVCGHYTQMVWATSVSLGCAKKQCDSIKPDWRPPVYLMACQYEPAGNYIGKRPYEQGGICSKCPTGYVCEKNQCAEKTTTTATPLSSTTTSVATLPSACGFLVYAIFLIQISV</sequence>
<dbReference type="InterPro" id="IPR001283">
    <property type="entry name" value="CRISP-related"/>
</dbReference>
<organism evidence="2">
    <name type="scientific">Mesocestoides corti</name>
    <name type="common">Flatworm</name>
    <dbReference type="NCBI Taxonomy" id="53468"/>
    <lineage>
        <taxon>Eukaryota</taxon>
        <taxon>Metazoa</taxon>
        <taxon>Spiralia</taxon>
        <taxon>Lophotrochozoa</taxon>
        <taxon>Platyhelminthes</taxon>
        <taxon>Cestoda</taxon>
        <taxon>Eucestoda</taxon>
        <taxon>Cyclophyllidea</taxon>
        <taxon>Mesocestoididae</taxon>
        <taxon>Mesocestoides</taxon>
    </lineage>
</organism>
<dbReference type="InterPro" id="IPR035940">
    <property type="entry name" value="CAP_sf"/>
</dbReference>
<dbReference type="PRINTS" id="PR00838">
    <property type="entry name" value="V5ALLERGEN"/>
</dbReference>
<proteinExistence type="predicted"/>
<dbReference type="SUPFAM" id="SSF55797">
    <property type="entry name" value="PR-1-like"/>
    <property type="match status" value="1"/>
</dbReference>
<dbReference type="SMART" id="SM00198">
    <property type="entry name" value="SCP"/>
    <property type="match status" value="1"/>
</dbReference>
<name>A0A5K3F1L3_MESCO</name>
<dbReference type="InterPro" id="IPR002413">
    <property type="entry name" value="V5_allergen-like"/>
</dbReference>